<dbReference type="SUPFAM" id="SSF47413">
    <property type="entry name" value="lambda repressor-like DNA-binding domains"/>
    <property type="match status" value="1"/>
</dbReference>
<evidence type="ECO:0000256" key="1">
    <source>
        <dbReference type="SAM" id="MobiDB-lite"/>
    </source>
</evidence>
<protein>
    <submittedName>
        <fullName evidence="3">XRE family transcriptional regulator</fullName>
    </submittedName>
</protein>
<dbReference type="EMBL" id="SPDV01000014">
    <property type="protein sequence ID" value="TFI58629.1"/>
    <property type="molecule type" value="Genomic_DNA"/>
</dbReference>
<dbReference type="InterPro" id="IPR001387">
    <property type="entry name" value="Cro/C1-type_HTH"/>
</dbReference>
<dbReference type="GO" id="GO:0003677">
    <property type="term" value="F:DNA binding"/>
    <property type="evidence" value="ECO:0007669"/>
    <property type="project" value="InterPro"/>
</dbReference>
<reference evidence="3 4" key="1">
    <citation type="submission" date="2019-03" db="EMBL/GenBank/DDBJ databases">
        <title>Genome sequence of Sphingomonas sp. 17J27-24.</title>
        <authorList>
            <person name="Kim M."/>
            <person name="Maeng S."/>
            <person name="Sathiyaraj S."/>
        </authorList>
    </citation>
    <scope>NUCLEOTIDE SEQUENCE [LARGE SCALE GENOMIC DNA]</scope>
    <source>
        <strain evidence="3 4">17J27-24</strain>
    </source>
</reference>
<comment type="caution">
    <text evidence="3">The sequence shown here is derived from an EMBL/GenBank/DDBJ whole genome shotgun (WGS) entry which is preliminary data.</text>
</comment>
<dbReference type="Gene3D" id="1.10.260.40">
    <property type="entry name" value="lambda repressor-like DNA-binding domains"/>
    <property type="match status" value="1"/>
</dbReference>
<evidence type="ECO:0000313" key="4">
    <source>
        <dbReference type="Proteomes" id="UP000298213"/>
    </source>
</evidence>
<dbReference type="PROSITE" id="PS50943">
    <property type="entry name" value="HTH_CROC1"/>
    <property type="match status" value="1"/>
</dbReference>
<name>A0A4Y8ZV57_9SPHN</name>
<gene>
    <name evidence="3" type="ORF">E2493_09425</name>
</gene>
<feature type="region of interest" description="Disordered" evidence="1">
    <location>
        <begin position="72"/>
        <end position="94"/>
    </location>
</feature>
<sequence length="114" mass="12743">MDESRIYKIFGRRLAARRGELTLTQHELAARVDLSRASIANIERGHQKLPLHVVYRLAAALGLKDPFTLLPHPSGPSDAGGGSEAVRIEGARDLSDEARRQVERLYFETPAKRR</sequence>
<dbReference type="Pfam" id="PF01381">
    <property type="entry name" value="HTH_3"/>
    <property type="match status" value="1"/>
</dbReference>
<dbReference type="AlphaFoldDB" id="A0A4Y8ZV57"/>
<organism evidence="3 4">
    <name type="scientific">Sphingomonas parva</name>
    <dbReference type="NCBI Taxonomy" id="2555898"/>
    <lineage>
        <taxon>Bacteria</taxon>
        <taxon>Pseudomonadati</taxon>
        <taxon>Pseudomonadota</taxon>
        <taxon>Alphaproteobacteria</taxon>
        <taxon>Sphingomonadales</taxon>
        <taxon>Sphingomonadaceae</taxon>
        <taxon>Sphingomonas</taxon>
    </lineage>
</organism>
<accession>A0A4Y8ZV57</accession>
<dbReference type="OrthoDB" id="7594891at2"/>
<dbReference type="RefSeq" id="WP_135086061.1">
    <property type="nucleotide sequence ID" value="NZ_SPDV01000014.1"/>
</dbReference>
<keyword evidence="4" id="KW-1185">Reference proteome</keyword>
<dbReference type="InterPro" id="IPR010982">
    <property type="entry name" value="Lambda_DNA-bd_dom_sf"/>
</dbReference>
<evidence type="ECO:0000313" key="3">
    <source>
        <dbReference type="EMBL" id="TFI58629.1"/>
    </source>
</evidence>
<dbReference type="SMART" id="SM00530">
    <property type="entry name" value="HTH_XRE"/>
    <property type="match status" value="1"/>
</dbReference>
<evidence type="ECO:0000259" key="2">
    <source>
        <dbReference type="PROSITE" id="PS50943"/>
    </source>
</evidence>
<proteinExistence type="predicted"/>
<dbReference type="Proteomes" id="UP000298213">
    <property type="component" value="Unassembled WGS sequence"/>
</dbReference>
<feature type="domain" description="HTH cro/C1-type" evidence="2">
    <location>
        <begin position="14"/>
        <end position="70"/>
    </location>
</feature>
<dbReference type="CDD" id="cd00093">
    <property type="entry name" value="HTH_XRE"/>
    <property type="match status" value="1"/>
</dbReference>